<dbReference type="Gene3D" id="1.10.8.270">
    <property type="entry name" value="putative rabgap domain of human tbc1 domain family member 14 like domains"/>
    <property type="match status" value="1"/>
</dbReference>
<dbReference type="Proteomes" id="UP000199752">
    <property type="component" value="Chromosome 6"/>
</dbReference>
<dbReference type="AlphaFoldDB" id="A0A0S4TJ02"/>
<evidence type="ECO:0000313" key="3">
    <source>
        <dbReference type="EMBL" id="PPS97703.1"/>
    </source>
</evidence>
<feature type="domain" description="Rab-GAP TBC" evidence="1">
    <location>
        <begin position="141"/>
        <end position="342"/>
    </location>
</feature>
<dbReference type="Pfam" id="PF00566">
    <property type="entry name" value="RabGAP-TBC"/>
    <property type="match status" value="1"/>
</dbReference>
<evidence type="ECO:0000313" key="2">
    <source>
        <dbReference type="EMBL" id="CUV06643.1"/>
    </source>
</evidence>
<dbReference type="GO" id="GO:0005096">
    <property type="term" value="F:GTPase activator activity"/>
    <property type="evidence" value="ECO:0007669"/>
    <property type="project" value="TreeGrafter"/>
</dbReference>
<dbReference type="FunFam" id="1.10.8.270:FF:000016">
    <property type="entry name" value="TBC1 domain family member 2A"/>
    <property type="match status" value="1"/>
</dbReference>
<proteinExistence type="predicted"/>
<dbReference type="SMART" id="SM00164">
    <property type="entry name" value="TBC"/>
    <property type="match status" value="1"/>
</dbReference>
<dbReference type="EMBL" id="JTAI01000007">
    <property type="protein sequence ID" value="PPS97703.1"/>
    <property type="molecule type" value="Genomic_DNA"/>
</dbReference>
<reference evidence="3 4" key="1">
    <citation type="submission" date="2014-11" db="EMBL/GenBank/DDBJ databases">
        <title>Comparative genomic analysis of Cryptosporidium hominis reveals occurrence of genetic recombination in virulent subtypes.</title>
        <authorList>
            <person name="Guo Y."/>
            <person name="Tang K."/>
            <person name="Frace M."/>
            <person name="Li N."/>
            <person name="Roellig D.M."/>
            <person name="Sammons S."/>
            <person name="Knipe K."/>
            <person name="Rowe L."/>
            <person name="Feng Y."/>
            <person name="Xiao L."/>
        </authorList>
    </citation>
    <scope>NUCLEOTIDE SEQUENCE [LARGE SCALE GENOMIC DNA]</scope>
    <source>
        <strain evidence="3">30976</strain>
    </source>
</reference>
<dbReference type="InterPro" id="IPR050302">
    <property type="entry name" value="Rab_GAP_TBC_domain"/>
</dbReference>
<keyword evidence="4" id="KW-1185">Reference proteome</keyword>
<dbReference type="VEuPathDB" id="CryptoDB:CHUDEA6_2190"/>
<dbReference type="InterPro" id="IPR000195">
    <property type="entry name" value="Rab-GAP-TBC_dom"/>
</dbReference>
<reference evidence="3 4" key="3">
    <citation type="submission" date="2017-10" db="EMBL/GenBank/DDBJ databases">
        <title>Consistent, comparative and evidence-based genome annotation and re-annotation for the closely-related species, Cryptosporidium parvum, C. hominis and C. tyzzeri.</title>
        <authorList>
            <person name="Baptista R.P."/>
            <person name="Li Y."/>
            <person name="Sateriale A."/>
            <person name="Striepen B."/>
            <person name="Kissinger J.C."/>
        </authorList>
    </citation>
    <scope>NUCLEOTIDE SEQUENCE [LARGE SCALE GENOMIC DNA]</scope>
    <source>
        <strain evidence="3">30976</strain>
    </source>
</reference>
<name>A0A0S4TJ02_CRYHO</name>
<dbReference type="SUPFAM" id="SSF47923">
    <property type="entry name" value="Ypt/Rab-GAP domain of gyp1p"/>
    <property type="match status" value="2"/>
</dbReference>
<evidence type="ECO:0000313" key="4">
    <source>
        <dbReference type="Proteomes" id="UP001429100"/>
    </source>
</evidence>
<dbReference type="VEuPathDB" id="CryptoDB:GY17_00000223"/>
<reference evidence="2" key="2">
    <citation type="submission" date="2015-08" db="EMBL/GenBank/DDBJ databases">
        <authorList>
            <person name="Babu N.S."/>
            <person name="Beckwith C.J."/>
            <person name="Beseler K.G."/>
            <person name="Brison A."/>
            <person name="Carone J.V."/>
            <person name="Caskin T.P."/>
            <person name="Diamond M."/>
            <person name="Durham M.E."/>
            <person name="Foxe J.M."/>
            <person name="Go M."/>
            <person name="Henderson B.A."/>
            <person name="Jones I.B."/>
            <person name="McGettigan J.A."/>
            <person name="Micheletti S.J."/>
            <person name="Nasrallah M.E."/>
            <person name="Ortiz D."/>
            <person name="Piller C.R."/>
            <person name="Privatt S.R."/>
            <person name="Schneider S.L."/>
            <person name="Sharp S."/>
            <person name="Smith T.C."/>
            <person name="Stanton J.D."/>
            <person name="Ullery H.E."/>
            <person name="Wilson R.J."/>
            <person name="Serrano M.G."/>
            <person name="Buck G."/>
            <person name="Lee V."/>
            <person name="Wang Y."/>
            <person name="Carvalho R."/>
            <person name="Voegtly L."/>
            <person name="Shi R."/>
            <person name="Duckworth R."/>
            <person name="Johnson A."/>
            <person name="Loviza R."/>
            <person name="Walstead R."/>
            <person name="Shah Z."/>
            <person name="Kiflezghi M."/>
            <person name="Wade K."/>
            <person name="Ball S.L."/>
            <person name="Bradley K.W."/>
            <person name="Asai D.J."/>
            <person name="Bowman C.A."/>
            <person name="Russell D.A."/>
            <person name="Pope W.H."/>
            <person name="Jacobs-Sera D."/>
            <person name="Hendrix R.W."/>
            <person name="Hatfull G.F."/>
        </authorList>
    </citation>
    <scope>NUCLEOTIDE SEQUENCE [LARGE SCALE GENOMIC DNA]</scope>
</reference>
<dbReference type="VEuPathDB" id="CryptoDB:ChTU502y2012_406g0790"/>
<evidence type="ECO:0000259" key="1">
    <source>
        <dbReference type="PROSITE" id="PS50086"/>
    </source>
</evidence>
<dbReference type="PANTHER" id="PTHR47219">
    <property type="entry name" value="RAB GTPASE-ACTIVATING PROTEIN 1-LIKE"/>
    <property type="match status" value="1"/>
</dbReference>
<dbReference type="EMBL" id="LN877952">
    <property type="protein sequence ID" value="CUV06643.1"/>
    <property type="molecule type" value="Genomic_DNA"/>
</dbReference>
<dbReference type="Gene3D" id="1.10.10.750">
    <property type="entry name" value="Ypt/Rab-GAP domain of gyp1p, domain 1"/>
    <property type="match status" value="1"/>
</dbReference>
<protein>
    <submittedName>
        <fullName evidence="3">TBC/rab GTP domain containing protein</fullName>
    </submittedName>
</protein>
<dbReference type="PANTHER" id="PTHR47219:SF20">
    <property type="entry name" value="TBC1 DOMAIN FAMILY MEMBER 2B"/>
    <property type="match status" value="1"/>
</dbReference>
<dbReference type="InterPro" id="IPR035969">
    <property type="entry name" value="Rab-GAP_TBC_sf"/>
</dbReference>
<accession>A0A0S4TJ02</accession>
<gene>
    <name evidence="2" type="ORF">CHUDEA6_2190</name>
    <name evidence="3" type="ORF">GY17_00000223</name>
</gene>
<dbReference type="GO" id="GO:0031267">
    <property type="term" value="F:small GTPase binding"/>
    <property type="evidence" value="ECO:0007669"/>
    <property type="project" value="TreeGrafter"/>
</dbReference>
<dbReference type="PROSITE" id="PS50086">
    <property type="entry name" value="TBC_RABGAP"/>
    <property type="match status" value="1"/>
</dbReference>
<dbReference type="VEuPathDB" id="CryptoDB:Chro.60257"/>
<sequence>MDVDLPIFEFTLKNLEKKELNNLTDKKIGVTEDNPDEYDISVRLENICWKSQCYVDILPLDFCDVNHSLLNETNSRKTVGMGWELQGKLTKLGYNNFNKYLISNYIHLFPIGISKSKAKLCNWANYKDFTQKKLLKLCISGIPSDIRGEVWCYLLGSDRMLRNNSNVYFNELNGSIDKNIENQIILDLHRTFPNSKYYSNSSNFNKVGTLSRVLYAFASYDKVIGYCQSMNFIAAILLINMKEEAAFWSLVQLVSSNRNKEFMVCSWGDLETYYGERMDGIIRDIAILETLCRKFIPKVSQKLENIGINFQWFALEWFLCFFVTSLPLKSIMEILDLIFCFGSDVLFNISIALLDINKKKLLSSVNMEECMEILKNITKNITDSTKIIRKAMKYNISSNYIQKLREEN</sequence>
<organism evidence="2">
    <name type="scientific">Cryptosporidium hominis</name>
    <dbReference type="NCBI Taxonomy" id="237895"/>
    <lineage>
        <taxon>Eukaryota</taxon>
        <taxon>Sar</taxon>
        <taxon>Alveolata</taxon>
        <taxon>Apicomplexa</taxon>
        <taxon>Conoidasida</taxon>
        <taxon>Coccidia</taxon>
        <taxon>Eucoccidiorida</taxon>
        <taxon>Eimeriorina</taxon>
        <taxon>Cryptosporidiidae</taxon>
        <taxon>Cryptosporidium</taxon>
    </lineage>
</organism>
<dbReference type="Proteomes" id="UP001429100">
    <property type="component" value="Unassembled WGS sequence"/>
</dbReference>
<dbReference type="Gene3D" id="1.10.472.80">
    <property type="entry name" value="Ypt/Rab-GAP domain of gyp1p, domain 3"/>
    <property type="match status" value="1"/>
</dbReference>